<feature type="signal peptide" evidence="1">
    <location>
        <begin position="1"/>
        <end position="18"/>
    </location>
</feature>
<keyword evidence="1" id="KW-0732">Signal</keyword>
<keyword evidence="3" id="KW-1185">Reference proteome</keyword>
<evidence type="ECO:0000313" key="2">
    <source>
        <dbReference type="EMBL" id="CAG5103131.1"/>
    </source>
</evidence>
<dbReference type="GO" id="GO:0008289">
    <property type="term" value="F:lipid binding"/>
    <property type="evidence" value="ECO:0007669"/>
    <property type="project" value="InterPro"/>
</dbReference>
<dbReference type="AlphaFoldDB" id="A0A8J2HN47"/>
<dbReference type="Proteomes" id="UP000786811">
    <property type="component" value="Unassembled WGS sequence"/>
</dbReference>
<dbReference type="InterPro" id="IPR010009">
    <property type="entry name" value="ApoLp-III"/>
</dbReference>
<comment type="caution">
    <text evidence="2">The sequence shown here is derived from an EMBL/GenBank/DDBJ whole genome shotgun (WGS) entry which is preliminary data.</text>
</comment>
<accession>A0A8J2HN47</accession>
<protein>
    <recommendedName>
        <fullName evidence="4">Apolipophorin-III</fullName>
    </recommendedName>
</protein>
<gene>
    <name evidence="2" type="ORF">HICCMSTLAB_LOCUS11356</name>
</gene>
<dbReference type="CDD" id="cd13769">
    <property type="entry name" value="ApoLp-III_like"/>
    <property type="match status" value="1"/>
</dbReference>
<name>A0A8J2HN47_COTCN</name>
<feature type="chain" id="PRO_5035236100" description="Apolipophorin-III" evidence="1">
    <location>
        <begin position="19"/>
        <end position="191"/>
    </location>
</feature>
<dbReference type="SUPFAM" id="SSF47857">
    <property type="entry name" value="Apolipophorin-III"/>
    <property type="match status" value="1"/>
</dbReference>
<dbReference type="Pfam" id="PF07464">
    <property type="entry name" value="ApoLp-III"/>
    <property type="match status" value="1"/>
</dbReference>
<reference evidence="2" key="1">
    <citation type="submission" date="2021-04" db="EMBL/GenBank/DDBJ databases">
        <authorList>
            <person name="Chebbi M.A.C M."/>
        </authorList>
    </citation>
    <scope>NUCLEOTIDE SEQUENCE</scope>
</reference>
<evidence type="ECO:0000313" key="3">
    <source>
        <dbReference type="Proteomes" id="UP000786811"/>
    </source>
</evidence>
<evidence type="ECO:0008006" key="4">
    <source>
        <dbReference type="Google" id="ProtNLM"/>
    </source>
</evidence>
<proteinExistence type="predicted"/>
<dbReference type="Gene3D" id="1.20.120.20">
    <property type="entry name" value="Apolipoprotein"/>
    <property type="match status" value="1"/>
</dbReference>
<sequence>MKSICGIIIAALVTSSYSMPAGEVATQSPQLSDLITQAQASINNFGEELQKKLNLPDQETVAKTIQSQTTNFVNNVQDYVKKVSEDIKTKNPELEKVWDDIKEKFNKVADDINAQIPNAQDQAKQLQEKLTEGFKTLVDESGKASKAISKDSEKIQEDVAKITKQAVELVLETTKNFETKLRELAVTEAPK</sequence>
<dbReference type="GO" id="GO:0006869">
    <property type="term" value="P:lipid transport"/>
    <property type="evidence" value="ECO:0007669"/>
    <property type="project" value="InterPro"/>
</dbReference>
<dbReference type="GO" id="GO:0005576">
    <property type="term" value="C:extracellular region"/>
    <property type="evidence" value="ECO:0007669"/>
    <property type="project" value="InterPro"/>
</dbReference>
<dbReference type="OrthoDB" id="7674009at2759"/>
<dbReference type="EMBL" id="CAJNRD030001123">
    <property type="protein sequence ID" value="CAG5103131.1"/>
    <property type="molecule type" value="Genomic_DNA"/>
</dbReference>
<organism evidence="2 3">
    <name type="scientific">Cotesia congregata</name>
    <name type="common">Parasitoid wasp</name>
    <name type="synonym">Apanteles congregatus</name>
    <dbReference type="NCBI Taxonomy" id="51543"/>
    <lineage>
        <taxon>Eukaryota</taxon>
        <taxon>Metazoa</taxon>
        <taxon>Ecdysozoa</taxon>
        <taxon>Arthropoda</taxon>
        <taxon>Hexapoda</taxon>
        <taxon>Insecta</taxon>
        <taxon>Pterygota</taxon>
        <taxon>Neoptera</taxon>
        <taxon>Endopterygota</taxon>
        <taxon>Hymenoptera</taxon>
        <taxon>Apocrita</taxon>
        <taxon>Ichneumonoidea</taxon>
        <taxon>Braconidae</taxon>
        <taxon>Microgastrinae</taxon>
        <taxon>Cotesia</taxon>
    </lineage>
</organism>
<evidence type="ECO:0000256" key="1">
    <source>
        <dbReference type="SAM" id="SignalP"/>
    </source>
</evidence>